<dbReference type="PANTHER" id="PTHR15243:SF0">
    <property type="entry name" value="SERINE_THREONINE-PROTEIN KINASE 19"/>
    <property type="match status" value="1"/>
</dbReference>
<dbReference type="InterPro" id="IPR018865">
    <property type="entry name" value="STK19-like"/>
</dbReference>
<dbReference type="Proteomes" id="UP000323506">
    <property type="component" value="Chromosome D07"/>
</dbReference>
<dbReference type="PANTHER" id="PTHR15243">
    <property type="entry name" value="SERINE/THREONINE-PROTEIN KINASE 19"/>
    <property type="match status" value="1"/>
</dbReference>
<dbReference type="AlphaFoldDB" id="A0A5D2BZN6"/>
<reference evidence="2 3" key="1">
    <citation type="submission" date="2019-06" db="EMBL/GenBank/DDBJ databases">
        <title>WGS assembly of Gossypium darwinii.</title>
        <authorList>
            <person name="Chen Z.J."/>
            <person name="Sreedasyam A."/>
            <person name="Ando A."/>
            <person name="Song Q."/>
            <person name="De L."/>
            <person name="Hulse-Kemp A."/>
            <person name="Ding M."/>
            <person name="Ye W."/>
            <person name="Kirkbride R."/>
            <person name="Jenkins J."/>
            <person name="Plott C."/>
            <person name="Lovell J."/>
            <person name="Lin Y.-M."/>
            <person name="Vaughn R."/>
            <person name="Liu B."/>
            <person name="Li W."/>
            <person name="Simpson S."/>
            <person name="Scheffler B."/>
            <person name="Saski C."/>
            <person name="Grover C."/>
            <person name="Hu G."/>
            <person name="Conover J."/>
            <person name="Carlson J."/>
            <person name="Shu S."/>
            <person name="Boston L."/>
            <person name="Williams M."/>
            <person name="Peterson D."/>
            <person name="Mcgee K."/>
            <person name="Jones D."/>
            <person name="Wendel J."/>
            <person name="Stelly D."/>
            <person name="Grimwood J."/>
            <person name="Schmutz J."/>
        </authorList>
    </citation>
    <scope>NUCLEOTIDE SEQUENCE [LARGE SCALE GENOMIC DNA]</scope>
    <source>
        <strain evidence="2">1808015.09</strain>
    </source>
</reference>
<protein>
    <submittedName>
        <fullName evidence="2">Uncharacterized protein</fullName>
    </submittedName>
</protein>
<sequence length="104" mass="12289">GRKHKAVHIFILDTGQDDYVIVLLDDYLKQISQSIICTDRTCKVIKERKQGELEVFEWLQVHVIASKLETRIEHLELGRKEVLSLLNRRRCKGVMLVHLERKRL</sequence>
<name>A0A5D2BZN6_GOSDA</name>
<accession>A0A5D2BZN6</accession>
<gene>
    <name evidence="2" type="ORF">ES288_D07G260900v1</name>
</gene>
<evidence type="ECO:0000313" key="2">
    <source>
        <dbReference type="EMBL" id="TYG62797.1"/>
    </source>
</evidence>
<keyword evidence="3" id="KW-1185">Reference proteome</keyword>
<proteinExistence type="inferred from homology"/>
<feature type="non-terminal residue" evidence="2">
    <location>
        <position position="1"/>
    </location>
</feature>
<organism evidence="2 3">
    <name type="scientific">Gossypium darwinii</name>
    <name type="common">Darwin's cotton</name>
    <name type="synonym">Gossypium barbadense var. darwinii</name>
    <dbReference type="NCBI Taxonomy" id="34276"/>
    <lineage>
        <taxon>Eukaryota</taxon>
        <taxon>Viridiplantae</taxon>
        <taxon>Streptophyta</taxon>
        <taxon>Embryophyta</taxon>
        <taxon>Tracheophyta</taxon>
        <taxon>Spermatophyta</taxon>
        <taxon>Magnoliopsida</taxon>
        <taxon>eudicotyledons</taxon>
        <taxon>Gunneridae</taxon>
        <taxon>Pentapetalae</taxon>
        <taxon>rosids</taxon>
        <taxon>malvids</taxon>
        <taxon>Malvales</taxon>
        <taxon>Malvaceae</taxon>
        <taxon>Malvoideae</taxon>
        <taxon>Gossypium</taxon>
    </lineage>
</organism>
<evidence type="ECO:0000313" key="3">
    <source>
        <dbReference type="Proteomes" id="UP000323506"/>
    </source>
</evidence>
<dbReference type="EMBL" id="CM017707">
    <property type="protein sequence ID" value="TYG62797.1"/>
    <property type="molecule type" value="Genomic_DNA"/>
</dbReference>
<comment type="similarity">
    <text evidence="1">Belongs to the STK19 family.</text>
</comment>
<evidence type="ECO:0000256" key="1">
    <source>
        <dbReference type="ARBA" id="ARBA00093458"/>
    </source>
</evidence>